<feature type="domain" description="Flavinylation-associated cytochrome" evidence="2">
    <location>
        <begin position="6"/>
        <end position="72"/>
    </location>
</feature>
<dbReference type="Proteomes" id="UP000199409">
    <property type="component" value="Unassembled WGS sequence"/>
</dbReference>
<name>A0A1H3XKV4_9BACT</name>
<dbReference type="EMBL" id="FNQN01000002">
    <property type="protein sequence ID" value="SEA00095.1"/>
    <property type="molecule type" value="Genomic_DNA"/>
</dbReference>
<dbReference type="STRING" id="37625.SAMN05660420_01022"/>
<keyword evidence="1" id="KW-1133">Transmembrane helix</keyword>
<evidence type="ECO:0000259" key="2">
    <source>
        <dbReference type="Pfam" id="PF14358"/>
    </source>
</evidence>
<evidence type="ECO:0000256" key="1">
    <source>
        <dbReference type="SAM" id="Phobius"/>
    </source>
</evidence>
<reference evidence="3 4" key="1">
    <citation type="submission" date="2016-10" db="EMBL/GenBank/DDBJ databases">
        <authorList>
            <person name="de Groot N.N."/>
        </authorList>
    </citation>
    <scope>NUCLEOTIDE SEQUENCE [LARGE SCALE GENOMIC DNA]</scope>
    <source>
        <strain evidence="3 4">DSM 7343</strain>
    </source>
</reference>
<organism evidence="3 4">
    <name type="scientific">Desulfuromusa kysingii</name>
    <dbReference type="NCBI Taxonomy" id="37625"/>
    <lineage>
        <taxon>Bacteria</taxon>
        <taxon>Pseudomonadati</taxon>
        <taxon>Thermodesulfobacteriota</taxon>
        <taxon>Desulfuromonadia</taxon>
        <taxon>Desulfuromonadales</taxon>
        <taxon>Geopsychrobacteraceae</taxon>
        <taxon>Desulfuromusa</taxon>
    </lineage>
</organism>
<dbReference type="Pfam" id="PF14358">
    <property type="entry name" value="DUF4405"/>
    <property type="match status" value="1"/>
</dbReference>
<dbReference type="AlphaFoldDB" id="A0A1H3XKV4"/>
<evidence type="ECO:0000313" key="4">
    <source>
        <dbReference type="Proteomes" id="UP000199409"/>
    </source>
</evidence>
<feature type="transmembrane region" description="Helical" evidence="1">
    <location>
        <begin position="9"/>
        <end position="29"/>
    </location>
</feature>
<feature type="transmembrane region" description="Helical" evidence="1">
    <location>
        <begin position="49"/>
        <end position="70"/>
    </location>
</feature>
<evidence type="ECO:0000313" key="3">
    <source>
        <dbReference type="EMBL" id="SEA00095.1"/>
    </source>
</evidence>
<keyword evidence="4" id="KW-1185">Reference proteome</keyword>
<feature type="transmembrane region" description="Helical" evidence="1">
    <location>
        <begin position="91"/>
        <end position="111"/>
    </location>
</feature>
<dbReference type="RefSeq" id="WP_092345352.1">
    <property type="nucleotide sequence ID" value="NZ_FNQN01000002.1"/>
</dbReference>
<accession>A0A1H3XKV4</accession>
<proteinExistence type="predicted"/>
<keyword evidence="1" id="KW-0472">Membrane</keyword>
<dbReference type="InterPro" id="IPR025517">
    <property type="entry name" value="DUF4405"/>
</dbReference>
<sequence length="274" mass="30038">MNMRRITSLTALISFVLLMVTSIILYIVPSGRVAYWAGYRLWSLTKEDWGAVHINLGVLLLVSILLHVYYNWKAMISYLQNKSKQLRIFTADFNISLLVTLVVFFGTLAGIPPMSSIINFGAAITEKANLYYGEPPYGHAELSPLADFVDKVKVDLDESMALLKQAGITVDSAAQTMQEIAEANGVSPQQIYAAMKPGSKGAANEMPEEAPGGTGNRTLAQICEMYQLDPKVIAHGLALKSITAEPQQSMKEIATANHLDPHTIYAEIYALAKK</sequence>
<protein>
    <recommendedName>
        <fullName evidence="2">Flavinylation-associated cytochrome domain-containing protein</fullName>
    </recommendedName>
</protein>
<keyword evidence="1" id="KW-0812">Transmembrane</keyword>
<dbReference type="OrthoDB" id="9793491at2"/>
<gene>
    <name evidence="3" type="ORF">SAMN05660420_01022</name>
</gene>